<name>A0A9N7W1A7_PLEPL</name>
<dbReference type="AlphaFoldDB" id="A0A9N7W1A7"/>
<reference evidence="1" key="1">
    <citation type="submission" date="2020-03" db="EMBL/GenBank/DDBJ databases">
        <authorList>
            <person name="Weist P."/>
        </authorList>
    </citation>
    <scope>NUCLEOTIDE SEQUENCE</scope>
</reference>
<proteinExistence type="predicted"/>
<evidence type="ECO:0000313" key="1">
    <source>
        <dbReference type="EMBL" id="CAB1458155.1"/>
    </source>
</evidence>
<accession>A0A9N7W1A7</accession>
<comment type="caution">
    <text evidence="1">The sequence shown here is derived from an EMBL/GenBank/DDBJ whole genome shotgun (WGS) entry which is preliminary data.</text>
</comment>
<gene>
    <name evidence="1" type="ORF">PLEPLA_LOCUS45984</name>
</gene>
<organism evidence="1 2">
    <name type="scientific">Pleuronectes platessa</name>
    <name type="common">European plaice</name>
    <dbReference type="NCBI Taxonomy" id="8262"/>
    <lineage>
        <taxon>Eukaryota</taxon>
        <taxon>Metazoa</taxon>
        <taxon>Chordata</taxon>
        <taxon>Craniata</taxon>
        <taxon>Vertebrata</taxon>
        <taxon>Euteleostomi</taxon>
        <taxon>Actinopterygii</taxon>
        <taxon>Neopterygii</taxon>
        <taxon>Teleostei</taxon>
        <taxon>Neoteleostei</taxon>
        <taxon>Acanthomorphata</taxon>
        <taxon>Carangaria</taxon>
        <taxon>Pleuronectiformes</taxon>
        <taxon>Pleuronectoidei</taxon>
        <taxon>Pleuronectidae</taxon>
        <taxon>Pleuronectes</taxon>
    </lineage>
</organism>
<dbReference type="Proteomes" id="UP001153269">
    <property type="component" value="Unassembled WGS sequence"/>
</dbReference>
<keyword evidence="2" id="KW-1185">Reference proteome</keyword>
<sequence length="189" mass="20394">MGKLKGFFGKDSPGMRRSSCFIAKGVGRASVRGTTTLAELPSTLTPWNNRGNVTSNLQEKAVALNERTPTHVSNLNGKEKGGYRQCKKVKAPGAMDFADLHPLMCQRCMERTHASRVPLVGFPSVINMVMALAGGQLHLSKQQHRNAGLVQGAPTHNALSTPCQTPTLLEDSCRRTTVPAFTREGTGTH</sequence>
<protein>
    <submittedName>
        <fullName evidence="1">Uncharacterized protein</fullName>
    </submittedName>
</protein>
<evidence type="ECO:0000313" key="2">
    <source>
        <dbReference type="Proteomes" id="UP001153269"/>
    </source>
</evidence>
<dbReference type="EMBL" id="CADEAL010004374">
    <property type="protein sequence ID" value="CAB1458155.1"/>
    <property type="molecule type" value="Genomic_DNA"/>
</dbReference>